<dbReference type="SMART" id="SM00256">
    <property type="entry name" value="FBOX"/>
    <property type="match status" value="1"/>
</dbReference>
<dbReference type="AlphaFoldDB" id="A0A6L2LBG7"/>
<evidence type="ECO:0000259" key="1">
    <source>
        <dbReference type="PROSITE" id="PS50181"/>
    </source>
</evidence>
<dbReference type="CDD" id="cd22157">
    <property type="entry name" value="F-box_AtFBW1-like"/>
    <property type="match status" value="1"/>
</dbReference>
<sequence length="373" mass="42338">MFQGSYPKANDDVIFYGSDVPPEVLDEILSRLPVKSLLRFRSVSKHLCAVIDSHHFINQHLNQSLKMNKILIQLKDSTPGSSKCSFYSLNWDSSPHYEKLESPFDQSGPVYRIMGSFNGLICLARGYTTRHDILFWNPSTKRYKLMKSVGRYPPGSKIRLTIVRAGYDHVSGDCKVVRFSHYSRPGSNLVCCKVNVYSLKLDVWQFEQEFPCSILPLQGHDVCVSGSIHWVGMQNSGSNMKYLIVAFVLHSQSFEFVPQPESINGCVAIDLGILGGRLCVVCCHEKFSVDVWVMMKYGVKESWRKLIALKMTDIGFRTSPCVRPISYLKNGNVLLQLDRKSFIEYDLEKKTFTKSFSSGMPCLTSCVYQETLV</sequence>
<dbReference type="PANTHER" id="PTHR31672">
    <property type="entry name" value="BNACNNG10540D PROTEIN"/>
    <property type="match status" value="1"/>
</dbReference>
<dbReference type="InterPro" id="IPR017451">
    <property type="entry name" value="F-box-assoc_interact_dom"/>
</dbReference>
<dbReference type="InterPro" id="IPR001810">
    <property type="entry name" value="F-box_dom"/>
</dbReference>
<name>A0A6L2LBG7_TANCI</name>
<dbReference type="NCBIfam" id="TIGR01640">
    <property type="entry name" value="F_box_assoc_1"/>
    <property type="match status" value="1"/>
</dbReference>
<dbReference type="InterPro" id="IPR036047">
    <property type="entry name" value="F-box-like_dom_sf"/>
</dbReference>
<dbReference type="Pfam" id="PF00646">
    <property type="entry name" value="F-box"/>
    <property type="match status" value="1"/>
</dbReference>
<dbReference type="EMBL" id="BKCJ010004010">
    <property type="protein sequence ID" value="GEU58480.1"/>
    <property type="molecule type" value="Genomic_DNA"/>
</dbReference>
<accession>A0A6L2LBG7</accession>
<reference evidence="2" key="1">
    <citation type="journal article" date="2019" name="Sci. Rep.">
        <title>Draft genome of Tanacetum cinerariifolium, the natural source of mosquito coil.</title>
        <authorList>
            <person name="Yamashiro T."/>
            <person name="Shiraishi A."/>
            <person name="Satake H."/>
            <person name="Nakayama K."/>
        </authorList>
    </citation>
    <scope>NUCLEOTIDE SEQUENCE</scope>
</reference>
<dbReference type="Pfam" id="PF08268">
    <property type="entry name" value="FBA_3"/>
    <property type="match status" value="1"/>
</dbReference>
<proteinExistence type="predicted"/>
<protein>
    <recommendedName>
        <fullName evidence="1">F-box domain-containing protein</fullName>
    </recommendedName>
</protein>
<dbReference type="InterPro" id="IPR013187">
    <property type="entry name" value="F-box-assoc_dom_typ3"/>
</dbReference>
<dbReference type="SUPFAM" id="SSF81383">
    <property type="entry name" value="F-box domain"/>
    <property type="match status" value="1"/>
</dbReference>
<dbReference type="PANTHER" id="PTHR31672:SF13">
    <property type="entry name" value="F-BOX PROTEIN CPR30-LIKE"/>
    <property type="match status" value="1"/>
</dbReference>
<feature type="domain" description="F-box" evidence="1">
    <location>
        <begin position="14"/>
        <end position="60"/>
    </location>
</feature>
<dbReference type="Gene3D" id="1.20.1280.50">
    <property type="match status" value="1"/>
</dbReference>
<dbReference type="InterPro" id="IPR050796">
    <property type="entry name" value="SCF_F-box_component"/>
</dbReference>
<evidence type="ECO:0000313" key="2">
    <source>
        <dbReference type="EMBL" id="GEU58480.1"/>
    </source>
</evidence>
<gene>
    <name evidence="2" type="ORF">Tci_030458</name>
</gene>
<dbReference type="PROSITE" id="PS50181">
    <property type="entry name" value="FBOX"/>
    <property type="match status" value="1"/>
</dbReference>
<organism evidence="2">
    <name type="scientific">Tanacetum cinerariifolium</name>
    <name type="common">Dalmatian daisy</name>
    <name type="synonym">Chrysanthemum cinerariifolium</name>
    <dbReference type="NCBI Taxonomy" id="118510"/>
    <lineage>
        <taxon>Eukaryota</taxon>
        <taxon>Viridiplantae</taxon>
        <taxon>Streptophyta</taxon>
        <taxon>Embryophyta</taxon>
        <taxon>Tracheophyta</taxon>
        <taxon>Spermatophyta</taxon>
        <taxon>Magnoliopsida</taxon>
        <taxon>eudicotyledons</taxon>
        <taxon>Gunneridae</taxon>
        <taxon>Pentapetalae</taxon>
        <taxon>asterids</taxon>
        <taxon>campanulids</taxon>
        <taxon>Asterales</taxon>
        <taxon>Asteraceae</taxon>
        <taxon>Asteroideae</taxon>
        <taxon>Anthemideae</taxon>
        <taxon>Anthemidinae</taxon>
        <taxon>Tanacetum</taxon>
    </lineage>
</organism>
<comment type="caution">
    <text evidence="2">The sequence shown here is derived from an EMBL/GenBank/DDBJ whole genome shotgun (WGS) entry which is preliminary data.</text>
</comment>